<evidence type="ECO:0000256" key="1">
    <source>
        <dbReference type="SAM" id="MobiDB-lite"/>
    </source>
</evidence>
<evidence type="ECO:0008006" key="4">
    <source>
        <dbReference type="Google" id="ProtNLM"/>
    </source>
</evidence>
<organism evidence="2 3">
    <name type="scientific">Fusarium oxysporum f. sp. narcissi</name>
    <dbReference type="NCBI Taxonomy" id="451672"/>
    <lineage>
        <taxon>Eukaryota</taxon>
        <taxon>Fungi</taxon>
        <taxon>Dikarya</taxon>
        <taxon>Ascomycota</taxon>
        <taxon>Pezizomycotina</taxon>
        <taxon>Sordariomycetes</taxon>
        <taxon>Hypocreomycetidae</taxon>
        <taxon>Hypocreales</taxon>
        <taxon>Nectriaceae</taxon>
        <taxon>Fusarium</taxon>
        <taxon>Fusarium oxysporum species complex</taxon>
    </lineage>
</organism>
<feature type="region of interest" description="Disordered" evidence="1">
    <location>
        <begin position="1"/>
        <end position="28"/>
    </location>
</feature>
<evidence type="ECO:0000313" key="2">
    <source>
        <dbReference type="EMBL" id="RYC81467.1"/>
    </source>
</evidence>
<dbReference type="PANTHER" id="PTHR38166:SF1">
    <property type="entry name" value="C2H2-TYPE DOMAIN-CONTAINING PROTEIN"/>
    <property type="match status" value="1"/>
</dbReference>
<gene>
    <name evidence="2" type="ORF">BFJ63_vAg15627</name>
</gene>
<proteinExistence type="predicted"/>
<evidence type="ECO:0000313" key="3">
    <source>
        <dbReference type="Proteomes" id="UP000290540"/>
    </source>
</evidence>
<protein>
    <recommendedName>
        <fullName evidence="4">C2H2-type domain-containing protein</fullName>
    </recommendedName>
</protein>
<accession>A0A4Q2VBS6</accession>
<dbReference type="Proteomes" id="UP000290540">
    <property type="component" value="Unassembled WGS sequence"/>
</dbReference>
<dbReference type="PANTHER" id="PTHR38166">
    <property type="entry name" value="C2H2-TYPE DOMAIN-CONTAINING PROTEIN-RELATED"/>
    <property type="match status" value="1"/>
</dbReference>
<dbReference type="EMBL" id="MQTW01000244">
    <property type="protein sequence ID" value="RYC81467.1"/>
    <property type="molecule type" value="Genomic_DNA"/>
</dbReference>
<dbReference type="AlphaFoldDB" id="A0A4Q2VBS6"/>
<comment type="caution">
    <text evidence="2">The sequence shown here is derived from an EMBL/GenBank/DDBJ whole genome shotgun (WGS) entry which is preliminary data.</text>
</comment>
<sequence>METQSDPQTSSSSASYVVNNGFGPPGPSTPDPAVPTCIAPCHFLKGGSLEGTALHNNCRACYDHNEAHLVEGEELEMTDVEMLSQSSQGHKKEPGKSTAFFHDAYTDRCFDEKTQSDPKPLTKTPKGKGRDGCYYVCPFYALDSDRFYHCGTYGLTSFSRVKEHIGREHYFREEHHYCKDCCQAWSTKKDSDNHKKNCQSSGINQTSILSKEQYTFIGKEGRKATDKQKWGKMWEYLFPNLPLPSCYAIDLESRVKMYMWTIFPFMFIELMEGLGCHVSVEFATHFAITIVNQLFP</sequence>
<name>A0A4Q2VBS6_FUSOX</name>
<reference evidence="2 3" key="1">
    <citation type="submission" date="2016-12" db="EMBL/GenBank/DDBJ databases">
        <title>Draft genome sequence of Fusarium oxysporum causing rot on Narcissus.</title>
        <authorList>
            <person name="Armitage A.D."/>
            <person name="Taylor A."/>
            <person name="Clarkson J.P."/>
            <person name="Harrison R.J."/>
            <person name="Jackson A.C."/>
        </authorList>
    </citation>
    <scope>NUCLEOTIDE SEQUENCE [LARGE SCALE GENOMIC DNA]</scope>
    <source>
        <strain evidence="2 3">N139</strain>
    </source>
</reference>